<dbReference type="InterPro" id="IPR005154">
    <property type="entry name" value="Glyco_hydro_67_aGlcAse_N"/>
</dbReference>
<dbReference type="InterPro" id="IPR032710">
    <property type="entry name" value="NTF2-like_dom_sf"/>
</dbReference>
<keyword evidence="1" id="KW-0378">Hydrolase</keyword>
<gene>
    <name evidence="3" type="ORF">GBAR_LOCUS3795</name>
</gene>
<name>A0AA35R5P9_GEOBA</name>
<keyword evidence="4" id="KW-1185">Reference proteome</keyword>
<dbReference type="AlphaFoldDB" id="A0AA35R5P9"/>
<sequence length="1162" mass="129500">MRVNIFIKWLSETIGNHRKPSAVADIFSHHKVLWLTAIFCLVVFVLPARSDQIPIAVSGKPRATLQVGANASEQEQFAAVEIQSFIQQFTGAKLDIRTNRQPTETQTVIVLGTPKSNPTIAGLQANVELTLAKELGDEGYRIKTVEVGTEIVIVVTAHTESGVVYGAYAFIENCITALTGLKPVHPELPVAKAQALLVPFMNETSSPFYPVRAVLEIEEPDWLARHRINMSGGEGVWAGTGIEDGFGTAFKYVDTPTFEILQDEPIGARRERIAVLQNRFNALERRGIDAYLFMYVTGEPTEALIQQRPDVLGPAVLYGASRNEVSYRPFCWSKPAFHTLAKELTQTIVRTYPALAGLHLRSWGHETRACDCPDCGDRTEQGQAKLWQVYFTIINAAREVRPDFKFYISGYDSSWLKDAAGVYAQQLPKGTIFSRKWGADGEPVVSAGVPIPQVRALGEIGHRFIVLSHEVEEVMPLWMVESDLFVQGVRQLANNPEVVGLGGFTVQGATQGLGYLDRLVSASLNWDINLDHYQLLQNELIARYGTEAAPHILNALRVNGWNMASYFSDYAGSLTVGGAYGSGSAGLATRFWTLIGPRAVEDTLAIPELDIAKLAVDRFTALLAPQQQAANEIRVASEIAEPFDLEATEDLRDAVHLMELWVLLFESRAKLVEAIALGYEPGTEEAIRAKITSAIEFSKSIQPHIKGIEEFIPLFGYSHRTIEAELLSALNEEVAWLTSFDYKTLQRHDEGFSPEETPFRIWDVHNYPNPLKEETTFTYQLSLDADEVSITIYATSGRVVNVLKGASGNEGYNEFMWDARDADEPPPPLINFALGRNGATADASQSVPNHRAEEIIDGDTNSETWDEGSGWGSSLEHLRTSDLNKRHYVSVTLPKPVDIRKIVIWTIDSEEYPAPQFGLKDYRIEYWHGTGWGLIPSGDTRDKQYTARDNSKGKRVHEVQQRLIASKVRIVPVSSNDTVRNYQHMAGKRPVYEVQGVARVMELEVWGYAAPEVHTLKQIAQGIPPESVAHPVTTQIQNGKHQTEPTIKEMIQRVLNRYELGYDMADLTEVMSCFSEVYFSNGRTYQDVETKATEFFEVYHQIDMTLTDIDIHSNIVDDTAIVTGGYTLQYAPKANGQVEQTSGKLTLVFANEAETWRIIRAE</sequence>
<dbReference type="Gene3D" id="2.60.40.4070">
    <property type="match status" value="1"/>
</dbReference>
<evidence type="ECO:0000259" key="2">
    <source>
        <dbReference type="Pfam" id="PF03648"/>
    </source>
</evidence>
<dbReference type="EMBL" id="CASHTH010000545">
    <property type="protein sequence ID" value="CAI8003884.1"/>
    <property type="molecule type" value="Genomic_DNA"/>
</dbReference>
<dbReference type="SUPFAM" id="SSF49785">
    <property type="entry name" value="Galactose-binding domain-like"/>
    <property type="match status" value="1"/>
</dbReference>
<dbReference type="SUPFAM" id="SSF55545">
    <property type="entry name" value="beta-N-acetylhexosaminidase-like domain"/>
    <property type="match status" value="1"/>
</dbReference>
<evidence type="ECO:0000313" key="3">
    <source>
        <dbReference type="EMBL" id="CAI8003884.1"/>
    </source>
</evidence>
<evidence type="ECO:0000256" key="1">
    <source>
        <dbReference type="ARBA" id="ARBA00022801"/>
    </source>
</evidence>
<dbReference type="Gene3D" id="2.60.120.260">
    <property type="entry name" value="Galactose-binding domain-like"/>
    <property type="match status" value="1"/>
</dbReference>
<accession>A0AA35R5P9</accession>
<dbReference type="InterPro" id="IPR029018">
    <property type="entry name" value="Hex-like_dom2"/>
</dbReference>
<feature type="domain" description="Alpha glucuronidase N-terminal" evidence="2">
    <location>
        <begin position="69"/>
        <end position="169"/>
    </location>
</feature>
<evidence type="ECO:0000313" key="4">
    <source>
        <dbReference type="Proteomes" id="UP001174909"/>
    </source>
</evidence>
<dbReference type="Gene3D" id="3.30.379.10">
    <property type="entry name" value="Chitobiase/beta-hexosaminidase domain 2-like"/>
    <property type="match status" value="1"/>
</dbReference>
<organism evidence="3 4">
    <name type="scientific">Geodia barretti</name>
    <name type="common">Barrett's horny sponge</name>
    <dbReference type="NCBI Taxonomy" id="519541"/>
    <lineage>
        <taxon>Eukaryota</taxon>
        <taxon>Metazoa</taxon>
        <taxon>Porifera</taxon>
        <taxon>Demospongiae</taxon>
        <taxon>Heteroscleromorpha</taxon>
        <taxon>Tetractinellida</taxon>
        <taxon>Astrophorina</taxon>
        <taxon>Geodiidae</taxon>
        <taxon>Geodia</taxon>
    </lineage>
</organism>
<dbReference type="SUPFAM" id="SSF54427">
    <property type="entry name" value="NTF2-like"/>
    <property type="match status" value="1"/>
</dbReference>
<dbReference type="InterPro" id="IPR008979">
    <property type="entry name" value="Galactose-bd-like_sf"/>
</dbReference>
<dbReference type="Proteomes" id="UP001174909">
    <property type="component" value="Unassembled WGS sequence"/>
</dbReference>
<comment type="caution">
    <text evidence="3">The sequence shown here is derived from an EMBL/GenBank/DDBJ whole genome shotgun (WGS) entry which is preliminary data.</text>
</comment>
<proteinExistence type="predicted"/>
<dbReference type="Pfam" id="PF03648">
    <property type="entry name" value="Glyco_hydro_67N"/>
    <property type="match status" value="1"/>
</dbReference>
<protein>
    <recommendedName>
        <fullName evidence="2">Alpha glucuronidase N-terminal domain-containing protein</fullName>
    </recommendedName>
</protein>
<dbReference type="GO" id="GO:0045493">
    <property type="term" value="P:xylan catabolic process"/>
    <property type="evidence" value="ECO:0007669"/>
    <property type="project" value="InterPro"/>
</dbReference>
<reference evidence="3" key="1">
    <citation type="submission" date="2023-03" db="EMBL/GenBank/DDBJ databases">
        <authorList>
            <person name="Steffen K."/>
            <person name="Cardenas P."/>
        </authorList>
    </citation>
    <scope>NUCLEOTIDE SEQUENCE</scope>
</reference>
<dbReference type="GO" id="GO:0046559">
    <property type="term" value="F:alpha-glucuronidase activity"/>
    <property type="evidence" value="ECO:0007669"/>
    <property type="project" value="InterPro"/>
</dbReference>
<dbReference type="Gene3D" id="3.10.450.50">
    <property type="match status" value="1"/>
</dbReference>